<dbReference type="GO" id="GO:0022857">
    <property type="term" value="F:transmembrane transporter activity"/>
    <property type="evidence" value="ECO:0007669"/>
    <property type="project" value="InterPro"/>
</dbReference>
<dbReference type="PANTHER" id="PTHR32196">
    <property type="entry name" value="ABC TRANSPORTER PERMEASE PROTEIN YPHD-RELATED-RELATED"/>
    <property type="match status" value="1"/>
</dbReference>
<evidence type="ECO:0000256" key="6">
    <source>
        <dbReference type="SAM" id="MobiDB-lite"/>
    </source>
</evidence>
<evidence type="ECO:0000256" key="1">
    <source>
        <dbReference type="ARBA" id="ARBA00004651"/>
    </source>
</evidence>
<dbReference type="EMBL" id="CADCVC010000122">
    <property type="protein sequence ID" value="CAA9441988.1"/>
    <property type="molecule type" value="Genomic_DNA"/>
</dbReference>
<keyword evidence="3 7" id="KW-0812">Transmembrane</keyword>
<dbReference type="GO" id="GO:0005886">
    <property type="term" value="C:plasma membrane"/>
    <property type="evidence" value="ECO:0007669"/>
    <property type="project" value="UniProtKB-SubCell"/>
</dbReference>
<name>A0A6J4QDU9_9ACTN</name>
<reference evidence="8" key="1">
    <citation type="submission" date="2020-02" db="EMBL/GenBank/DDBJ databases">
        <authorList>
            <person name="Meier V. D."/>
        </authorList>
    </citation>
    <scope>NUCLEOTIDE SEQUENCE</scope>
    <source>
        <strain evidence="8">AVDCRST_MAG80</strain>
    </source>
</reference>
<comment type="subcellular location">
    <subcellularLocation>
        <location evidence="1">Cell membrane</location>
        <topology evidence="1">Multi-pass membrane protein</topology>
    </subcellularLocation>
</comment>
<evidence type="ECO:0000256" key="4">
    <source>
        <dbReference type="ARBA" id="ARBA00022989"/>
    </source>
</evidence>
<accession>A0A6J4QDU9</accession>
<feature type="compositionally biased region" description="Polar residues" evidence="6">
    <location>
        <begin position="1"/>
        <end position="13"/>
    </location>
</feature>
<dbReference type="InterPro" id="IPR001851">
    <property type="entry name" value="ABC_transp_permease"/>
</dbReference>
<feature type="region of interest" description="Disordered" evidence="6">
    <location>
        <begin position="1"/>
        <end position="34"/>
    </location>
</feature>
<dbReference type="CDD" id="cd06579">
    <property type="entry name" value="TM_PBP1_transp_AraH_like"/>
    <property type="match status" value="1"/>
</dbReference>
<keyword evidence="2" id="KW-1003">Cell membrane</keyword>
<evidence type="ECO:0000256" key="5">
    <source>
        <dbReference type="ARBA" id="ARBA00023136"/>
    </source>
</evidence>
<proteinExistence type="predicted"/>
<feature type="transmembrane region" description="Helical" evidence="7">
    <location>
        <begin position="47"/>
        <end position="68"/>
    </location>
</feature>
<feature type="transmembrane region" description="Helical" evidence="7">
    <location>
        <begin position="323"/>
        <end position="342"/>
    </location>
</feature>
<evidence type="ECO:0000313" key="8">
    <source>
        <dbReference type="EMBL" id="CAA9441988.1"/>
    </source>
</evidence>
<evidence type="ECO:0000256" key="3">
    <source>
        <dbReference type="ARBA" id="ARBA00022692"/>
    </source>
</evidence>
<gene>
    <name evidence="8" type="ORF">AVDCRST_MAG80-1421</name>
</gene>
<dbReference type="AlphaFoldDB" id="A0A6J4QDU9"/>
<evidence type="ECO:0000256" key="7">
    <source>
        <dbReference type="SAM" id="Phobius"/>
    </source>
</evidence>
<sequence length="354" mass="35829">MSTPKQPRQSDAGQATPPEAREGTPGSREEEPEERVLGLTDILGREAGGLLVLLVLIAALTIATETFLTGTNLANLVRQVTVFAVLAVGQLFVILTAGIDLSVGSVLALSGAVTAQMLVAGVPVPVAAVLGIIIGLLLGVFNGVLVAFFGIPPFITTLGMLGMARGMVLLITDARTISGLPESFQVIANGSVLGVPNLLVALLIVGVVATFVLGRTVFGRYVYAVGSNAESARLSGVPVTRVLVTVYAISGLLAGVAGVLIASRLGAGIPTAGTGYELQAIAGAVIGGASLSGAKGRALGAILGALIMATLENGGNLLGVDPFYLQIAIGALILIAVFFDQVQQRGLRFGRASA</sequence>
<keyword evidence="5 7" id="KW-0472">Membrane</keyword>
<protein>
    <submittedName>
        <fullName evidence="8">Ribose ABC transport system, permease protein RbsC</fullName>
    </submittedName>
</protein>
<feature type="transmembrane region" description="Helical" evidence="7">
    <location>
        <begin position="127"/>
        <end position="151"/>
    </location>
</feature>
<feature type="transmembrane region" description="Helical" evidence="7">
    <location>
        <begin position="80"/>
        <end position="107"/>
    </location>
</feature>
<keyword evidence="4 7" id="KW-1133">Transmembrane helix</keyword>
<feature type="transmembrane region" description="Helical" evidence="7">
    <location>
        <begin position="239"/>
        <end position="262"/>
    </location>
</feature>
<dbReference type="Pfam" id="PF02653">
    <property type="entry name" value="BPD_transp_2"/>
    <property type="match status" value="1"/>
</dbReference>
<feature type="transmembrane region" description="Helical" evidence="7">
    <location>
        <begin position="198"/>
        <end position="218"/>
    </location>
</feature>
<evidence type="ECO:0000256" key="2">
    <source>
        <dbReference type="ARBA" id="ARBA00022475"/>
    </source>
</evidence>
<organism evidence="8">
    <name type="scientific">uncultured Rubrobacteraceae bacterium</name>
    <dbReference type="NCBI Taxonomy" id="349277"/>
    <lineage>
        <taxon>Bacteria</taxon>
        <taxon>Bacillati</taxon>
        <taxon>Actinomycetota</taxon>
        <taxon>Rubrobacteria</taxon>
        <taxon>Rubrobacterales</taxon>
        <taxon>Rubrobacteraceae</taxon>
        <taxon>environmental samples</taxon>
    </lineage>
</organism>